<dbReference type="PANTHER" id="PTHR30472:SF1">
    <property type="entry name" value="FE(3+) DICITRATE TRANSPORT SYSTEM PERMEASE PROTEIN FECC-RELATED"/>
    <property type="match status" value="1"/>
</dbReference>
<evidence type="ECO:0000256" key="1">
    <source>
        <dbReference type="ARBA" id="ARBA00004651"/>
    </source>
</evidence>
<reference evidence="10 11" key="1">
    <citation type="submission" date="2016-10" db="EMBL/GenBank/DDBJ databases">
        <authorList>
            <person name="de Groot N.N."/>
        </authorList>
    </citation>
    <scope>NUCLEOTIDE SEQUENCE [LARGE SCALE GENOMIC DNA]</scope>
    <source>
        <strain evidence="10 11">DSM 22274</strain>
    </source>
</reference>
<evidence type="ECO:0000256" key="8">
    <source>
        <dbReference type="SAM" id="MobiDB-lite"/>
    </source>
</evidence>
<dbReference type="FunFam" id="1.10.3470.10:FF:000001">
    <property type="entry name" value="Vitamin B12 ABC transporter permease BtuC"/>
    <property type="match status" value="1"/>
</dbReference>
<keyword evidence="5 9" id="KW-0812">Transmembrane</keyword>
<organism evidence="10 11">
    <name type="scientific">Arthrobacter alpinus</name>
    <dbReference type="NCBI Taxonomy" id="656366"/>
    <lineage>
        <taxon>Bacteria</taxon>
        <taxon>Bacillati</taxon>
        <taxon>Actinomycetota</taxon>
        <taxon>Actinomycetes</taxon>
        <taxon>Micrococcales</taxon>
        <taxon>Micrococcaceae</taxon>
        <taxon>Arthrobacter</taxon>
    </lineage>
</organism>
<dbReference type="Proteomes" id="UP000182725">
    <property type="component" value="Unassembled WGS sequence"/>
</dbReference>
<gene>
    <name evidence="10" type="ORF">SAMN04489740_0365</name>
</gene>
<evidence type="ECO:0000313" key="10">
    <source>
        <dbReference type="EMBL" id="SED95796.1"/>
    </source>
</evidence>
<name>A0A1H5EXD8_9MICC</name>
<accession>A0A1H5EXD8</accession>
<evidence type="ECO:0000256" key="9">
    <source>
        <dbReference type="SAM" id="Phobius"/>
    </source>
</evidence>
<evidence type="ECO:0000256" key="2">
    <source>
        <dbReference type="ARBA" id="ARBA00007935"/>
    </source>
</evidence>
<dbReference type="GO" id="GO:0033214">
    <property type="term" value="P:siderophore-iron import into cell"/>
    <property type="evidence" value="ECO:0007669"/>
    <property type="project" value="TreeGrafter"/>
</dbReference>
<dbReference type="PANTHER" id="PTHR30472">
    <property type="entry name" value="FERRIC ENTEROBACTIN TRANSPORT SYSTEM PERMEASE PROTEIN"/>
    <property type="match status" value="1"/>
</dbReference>
<evidence type="ECO:0000256" key="6">
    <source>
        <dbReference type="ARBA" id="ARBA00022989"/>
    </source>
</evidence>
<feature type="region of interest" description="Disordered" evidence="8">
    <location>
        <begin position="1"/>
        <end position="21"/>
    </location>
</feature>
<feature type="transmembrane region" description="Helical" evidence="9">
    <location>
        <begin position="326"/>
        <end position="344"/>
    </location>
</feature>
<keyword evidence="7 9" id="KW-0472">Membrane</keyword>
<evidence type="ECO:0000256" key="3">
    <source>
        <dbReference type="ARBA" id="ARBA00022448"/>
    </source>
</evidence>
<dbReference type="CDD" id="cd06550">
    <property type="entry name" value="TM_ABC_iron-siderophores_like"/>
    <property type="match status" value="1"/>
</dbReference>
<sequence>MHSNPNMELATADTAGTSSPQPTRARILAVPVLVGLLALSVVLSLALGANTLGLGRIVETLAGGGDAESRYVLWELRVPRTVAGLFVGAALGVSGALIQAFTRNPLADPGILGVNAGAAFFVALGVAFLGITSVSGYVWLAFAGALLVTVAVYIIGSSGRGAADPIRLTLAGVAIAAVLSGITTGMTLSNPEAFDQMRSWNAGTLLGRGFDILMPVLPFIAVGLLLALAIAPGLNSIALGEDVARAQGVNVVRVRVVVIIAGTLLAGSATAIAGPISFVGLMIPHVVRWLFGPDQRIIIAASILLAPTLLLLSDILGRLLIRPGEMPVGIVTAFLGAPVLIILVRRRKASTL</sequence>
<feature type="transmembrane region" description="Helical" evidence="9">
    <location>
        <begin position="168"/>
        <end position="188"/>
    </location>
</feature>
<feature type="transmembrane region" description="Helical" evidence="9">
    <location>
        <begin position="298"/>
        <end position="320"/>
    </location>
</feature>
<dbReference type="GO" id="GO:0022857">
    <property type="term" value="F:transmembrane transporter activity"/>
    <property type="evidence" value="ECO:0007669"/>
    <property type="project" value="InterPro"/>
</dbReference>
<feature type="transmembrane region" description="Helical" evidence="9">
    <location>
        <begin position="78"/>
        <end position="98"/>
    </location>
</feature>
<evidence type="ECO:0000313" key="11">
    <source>
        <dbReference type="Proteomes" id="UP000182725"/>
    </source>
</evidence>
<keyword evidence="6 9" id="KW-1133">Transmembrane helix</keyword>
<dbReference type="EMBL" id="FNTV01000001">
    <property type="protein sequence ID" value="SED95796.1"/>
    <property type="molecule type" value="Genomic_DNA"/>
</dbReference>
<dbReference type="GO" id="GO:0005886">
    <property type="term" value="C:plasma membrane"/>
    <property type="evidence" value="ECO:0007669"/>
    <property type="project" value="UniProtKB-SubCell"/>
</dbReference>
<evidence type="ECO:0000256" key="5">
    <source>
        <dbReference type="ARBA" id="ARBA00022692"/>
    </source>
</evidence>
<dbReference type="AlphaFoldDB" id="A0A1H5EXD8"/>
<feature type="transmembrane region" description="Helical" evidence="9">
    <location>
        <begin position="212"/>
        <end position="234"/>
    </location>
</feature>
<proteinExistence type="inferred from homology"/>
<dbReference type="Pfam" id="PF01032">
    <property type="entry name" value="FecCD"/>
    <property type="match status" value="1"/>
</dbReference>
<evidence type="ECO:0000256" key="4">
    <source>
        <dbReference type="ARBA" id="ARBA00022475"/>
    </source>
</evidence>
<feature type="transmembrane region" description="Helical" evidence="9">
    <location>
        <begin position="110"/>
        <end position="131"/>
    </location>
</feature>
<comment type="similarity">
    <text evidence="2">Belongs to the binding-protein-dependent transport system permease family. FecCD subfamily.</text>
</comment>
<keyword evidence="4" id="KW-1003">Cell membrane</keyword>
<feature type="transmembrane region" description="Helical" evidence="9">
    <location>
        <begin position="27"/>
        <end position="47"/>
    </location>
</feature>
<protein>
    <submittedName>
        <fullName evidence="10">Iron complex transport system permease protein</fullName>
    </submittedName>
</protein>
<dbReference type="InterPro" id="IPR000522">
    <property type="entry name" value="ABC_transptr_permease_BtuC"/>
</dbReference>
<evidence type="ECO:0000256" key="7">
    <source>
        <dbReference type="ARBA" id="ARBA00023136"/>
    </source>
</evidence>
<dbReference type="SUPFAM" id="SSF81345">
    <property type="entry name" value="ABC transporter involved in vitamin B12 uptake, BtuC"/>
    <property type="match status" value="1"/>
</dbReference>
<comment type="subcellular location">
    <subcellularLocation>
        <location evidence="1">Cell membrane</location>
        <topology evidence="1">Multi-pass membrane protein</topology>
    </subcellularLocation>
</comment>
<dbReference type="InterPro" id="IPR037294">
    <property type="entry name" value="ABC_BtuC-like"/>
</dbReference>
<dbReference type="Gene3D" id="1.10.3470.10">
    <property type="entry name" value="ABC transporter involved in vitamin B12 uptake, BtuC"/>
    <property type="match status" value="1"/>
</dbReference>
<keyword evidence="3" id="KW-0813">Transport</keyword>
<feature type="transmembrane region" description="Helical" evidence="9">
    <location>
        <begin position="137"/>
        <end position="156"/>
    </location>
</feature>